<protein>
    <submittedName>
        <fullName evidence="1">Uncharacterized protein</fullName>
    </submittedName>
</protein>
<name>A0AAJ1QA51_9FIRM</name>
<reference evidence="1" key="1">
    <citation type="submission" date="2023-05" db="EMBL/GenBank/DDBJ databases">
        <title>Cataloging the Phylogenetic Diversity of Human Bladder Bacteria.</title>
        <authorList>
            <person name="Du J."/>
        </authorList>
    </citation>
    <scope>NUCLEOTIDE SEQUENCE</scope>
    <source>
        <strain evidence="1">UMB10101</strain>
    </source>
</reference>
<gene>
    <name evidence="1" type="ORF">QP520_09210</name>
</gene>
<dbReference type="GeneID" id="57774086"/>
<evidence type="ECO:0000313" key="2">
    <source>
        <dbReference type="Proteomes" id="UP001236274"/>
    </source>
</evidence>
<proteinExistence type="predicted"/>
<accession>A0AAJ1QA51</accession>
<dbReference type="Proteomes" id="UP001236274">
    <property type="component" value="Unassembled WGS sequence"/>
</dbReference>
<comment type="caution">
    <text evidence="1">The sequence shown here is derived from an EMBL/GenBank/DDBJ whole genome shotgun (WGS) entry which is preliminary data.</text>
</comment>
<dbReference type="RefSeq" id="WP_005382859.1">
    <property type="nucleotide sequence ID" value="NZ_CABFMO010000026.1"/>
</dbReference>
<organism evidence="1 2">
    <name type="scientific">Veillonella atypica</name>
    <dbReference type="NCBI Taxonomy" id="39777"/>
    <lineage>
        <taxon>Bacteria</taxon>
        <taxon>Bacillati</taxon>
        <taxon>Bacillota</taxon>
        <taxon>Negativicutes</taxon>
        <taxon>Veillonellales</taxon>
        <taxon>Veillonellaceae</taxon>
        <taxon>Veillonella</taxon>
    </lineage>
</organism>
<dbReference type="EMBL" id="JASORJ010000029">
    <property type="protein sequence ID" value="MDK7357801.1"/>
    <property type="molecule type" value="Genomic_DNA"/>
</dbReference>
<evidence type="ECO:0000313" key="1">
    <source>
        <dbReference type="EMBL" id="MDK7357801.1"/>
    </source>
</evidence>
<sequence length="60" mass="7231">MLMTWGGQREGSGRRPRMYKRECRSFRLTDEEYQILKPLVEAIRTRTDASNKQHLEYLNN</sequence>
<dbReference type="AlphaFoldDB" id="A0AAJ1QA51"/>